<feature type="region of interest" description="Disordered" evidence="6">
    <location>
        <begin position="709"/>
        <end position="728"/>
    </location>
</feature>
<reference evidence="8" key="1">
    <citation type="submission" date="2024-01" db="EMBL/GenBank/DDBJ databases">
        <authorList>
            <person name="Webb A."/>
        </authorList>
    </citation>
    <scope>NUCLEOTIDE SEQUENCE</scope>
    <source>
        <strain evidence="8">Pm1</strain>
    </source>
</reference>
<feature type="compositionally biased region" description="Basic residues" evidence="6">
    <location>
        <begin position="685"/>
        <end position="696"/>
    </location>
</feature>
<evidence type="ECO:0000256" key="3">
    <source>
        <dbReference type="ARBA" id="ARBA00023125"/>
    </source>
</evidence>
<feature type="compositionally biased region" description="Polar residues" evidence="6">
    <location>
        <begin position="1081"/>
        <end position="1091"/>
    </location>
</feature>
<evidence type="ECO:0000256" key="5">
    <source>
        <dbReference type="ARBA" id="ARBA00023242"/>
    </source>
</evidence>
<feature type="region of interest" description="Disordered" evidence="6">
    <location>
        <begin position="100"/>
        <end position="120"/>
    </location>
</feature>
<sequence length="1753" mass="195708">MYPCELREGTSGVAHIISGRAWTCSHHPNCGDDEMPSPRELVAACMDHIALEGGAGVSVADLFSSVDPHNDVLVRRHVWRLLRSNRGALRFFRSSTASVSPAISKKRPRPGSPSDMDSEERDLAMKREMLEAHRVGGAAATATAVVAAEMVPVELSEEELELLTYDKVVQEQQQKKKELIVAACEELRHRALNIPVKAIAADLGDAHFRILEAVGRARVQGVTVSSLIDLLRGGNVKRLHNSLDTLISYSLVVKRMMIVARPVMRRLNIIHLPRFAAEFKPQMFDESADFESDEQSKKILCAAAETYLKGLPTHSSVLSDLGRDLSLHKRHLEVLRSHIVQECKVDEHFPLELFQAVLQPTRRASLEAKILNCVRYKPPNTEKNSVCRRGIVLELGLLRQIYGIIEDSAENGATIIDLRNQIVLPGSKLPYKLVSVLAGMYSLKAESVILGKNKAFRLYLDTMTPNAASSSADVADSPLVSSTQSKEGASGETAAKVKAEGAYTVRSTKALKVALGAEVDGTSARRREHILGRLEDEKIISLSSLCASVFSMEKQRAEMNVISNSSSSGGDLTLFNNGSSPMLPAAVGKVDARSIFRIAAELETAQKLRLLQLPLPARNVSTKFRALRCVVAPGYEQDDLFIQGYVKNYCRDERLRRIYRNTDKSQVVRFHAHGSDNSDVVEHRPVRKRRRRRTKSKVSDAKTDEFTMESTALDAAPESKDASSGAIPQAPAVESKVCNLASPEISYKIWRFVSQQKSRIHNQQYRKLGFAYGVMYRCKVLHRFLWKVLHENGSSLQLPGDDSDLISPDLSFERDDGHTIGGQKQQQQSTPGIVFSRESVLHSMPLYLYIQVFSGGAILTGAEFAVVEEAIEHRRTFKAIPEALRKKIWSHESQRTAKVLGTLADLGLVLPHKIGMKHLVSILRAGYTDGRDGVLSRALNENALGGLFRFNKQARILLDEDSRNDGFVFTDGRLGSSDFISIRAAGFTEKTYSFGNLLPLQFSFESICDVDRYWEALECLCLEQMTTEVDNPRKNEPVVCGVPKPVKTRARRMMRILAWIPKSRKVVPKHKRGDGSETTHCKSSGIVSTNVRLRRKRRLSQHGDELSSDHNVQGRKKKKHRNSSGDEDRSKSGVLTWTEVHEKLLVDSFIESSKSRWRITVPQGLQRDNEQVAFRNSTISRTGLGLVAITRKLGKRKIDVKKRLKEKLMEPVVKLLFENAKQEAQLTYNPSGLFDEEFAIQGSTRLTALFRRAVMMIVSPREEYHPLVAEELISYWTPHEIRLVWRYLWLKNWIVRASEKERGRGYSTSQRLQDSLKVSTLSYPLLLFQQAAERESIICSALEELTAGSNEARYRGGLHESDQLFEDDFPANATPGQCALELGCQVLGTCSLVAVQSLVSDLDTEVEDAFEAQSKNGKRLPSPSKRRTLMTCNGLKDRSGFFAHLASKVNVAKSSDLIDTWSVETKMHAVTAENAIPFSTCEAFSMEEADDRGDQEAVACHIFLDHKEPENTMKKTVLDHVCQSGEEGLTLSALVEKLRSSKDDEVYGVLHMRVAHCLNSLVDQGVLICVNAYFDQRYISKEHGDLWLLRPFSLVPGASYLLTPQVVFEGEKDTLSFPWLKMNGGANYKFLFAIQRKLLALVIQAPGITEKRAHAKVGKLLSLQDTREAMSLLVVDGLVYVRAVTNAAVRATGLFTSSVTQPSNHKVIKPVGSVLACDRSVYEVHYFPHVECVQRFGSIVQDYQNEAFPNDRL</sequence>
<dbReference type="GO" id="GO:0005634">
    <property type="term" value="C:nucleus"/>
    <property type="evidence" value="ECO:0007669"/>
    <property type="project" value="UniProtKB-SubCell"/>
</dbReference>
<evidence type="ECO:0000313" key="9">
    <source>
        <dbReference type="Proteomes" id="UP001162060"/>
    </source>
</evidence>
<keyword evidence="5" id="KW-0539">Nucleus</keyword>
<feature type="compositionally biased region" description="Basic and acidic residues" evidence="6">
    <location>
        <begin position="675"/>
        <end position="684"/>
    </location>
</feature>
<comment type="subcellular location">
    <subcellularLocation>
        <location evidence="1">Nucleus</location>
    </subcellularLocation>
</comment>
<evidence type="ECO:0000256" key="4">
    <source>
        <dbReference type="ARBA" id="ARBA00023163"/>
    </source>
</evidence>
<dbReference type="InterPro" id="IPR044210">
    <property type="entry name" value="Tfc3-like"/>
</dbReference>
<dbReference type="GO" id="GO:0000127">
    <property type="term" value="C:transcription factor TFIIIC complex"/>
    <property type="evidence" value="ECO:0007669"/>
    <property type="project" value="InterPro"/>
</dbReference>
<evidence type="ECO:0000256" key="6">
    <source>
        <dbReference type="SAM" id="MobiDB-lite"/>
    </source>
</evidence>
<dbReference type="PANTHER" id="PTHR15180">
    <property type="entry name" value="GENERAL TRANSCRIPTION FACTOR 3C POLYPEPTIDE 1"/>
    <property type="match status" value="1"/>
</dbReference>
<dbReference type="GO" id="GO:0006384">
    <property type="term" value="P:transcription initiation at RNA polymerase III promoter"/>
    <property type="evidence" value="ECO:0007669"/>
    <property type="project" value="InterPro"/>
</dbReference>
<dbReference type="GO" id="GO:0042791">
    <property type="term" value="P:5S class rRNA transcription by RNA polymerase III"/>
    <property type="evidence" value="ECO:0007669"/>
    <property type="project" value="TreeGrafter"/>
</dbReference>
<keyword evidence="4" id="KW-0804">Transcription</keyword>
<evidence type="ECO:0000313" key="8">
    <source>
        <dbReference type="EMBL" id="CAK7944391.1"/>
    </source>
</evidence>
<feature type="region of interest" description="Disordered" evidence="6">
    <location>
        <begin position="1067"/>
        <end position="1132"/>
    </location>
</feature>
<dbReference type="Pfam" id="PF04182">
    <property type="entry name" value="B-block_TFIIIC"/>
    <property type="match status" value="1"/>
</dbReference>
<evidence type="ECO:0000259" key="7">
    <source>
        <dbReference type="Pfam" id="PF04182"/>
    </source>
</evidence>
<feature type="compositionally biased region" description="Basic residues" evidence="6">
    <location>
        <begin position="1113"/>
        <end position="1122"/>
    </location>
</feature>
<comment type="caution">
    <text evidence="8">The sequence shown here is derived from an EMBL/GenBank/DDBJ whole genome shotgun (WGS) entry which is preliminary data.</text>
</comment>
<feature type="domain" description="B-block binding subunit of TFIIIC" evidence="7">
    <location>
        <begin position="206"/>
        <end position="277"/>
    </location>
</feature>
<feature type="compositionally biased region" description="Low complexity" evidence="6">
    <location>
        <begin position="468"/>
        <end position="482"/>
    </location>
</feature>
<dbReference type="EMBL" id="CAKLBY020000307">
    <property type="protein sequence ID" value="CAK7944391.1"/>
    <property type="molecule type" value="Genomic_DNA"/>
</dbReference>
<evidence type="ECO:0000256" key="1">
    <source>
        <dbReference type="ARBA" id="ARBA00004123"/>
    </source>
</evidence>
<accession>A0AAV1VBR1</accession>
<keyword evidence="3" id="KW-0238">DNA-binding</keyword>
<keyword evidence="2" id="KW-0597">Phosphoprotein</keyword>
<protein>
    <recommendedName>
        <fullName evidence="7">B-block binding subunit of TFIIIC domain-containing protein</fullName>
    </recommendedName>
</protein>
<dbReference type="PANTHER" id="PTHR15180:SF1">
    <property type="entry name" value="GENERAL TRANSCRIPTION FACTOR 3C POLYPEPTIDE 1"/>
    <property type="match status" value="1"/>
</dbReference>
<dbReference type="Proteomes" id="UP001162060">
    <property type="component" value="Unassembled WGS sequence"/>
</dbReference>
<organism evidence="8 9">
    <name type="scientific">Peronospora matthiolae</name>
    <dbReference type="NCBI Taxonomy" id="2874970"/>
    <lineage>
        <taxon>Eukaryota</taxon>
        <taxon>Sar</taxon>
        <taxon>Stramenopiles</taxon>
        <taxon>Oomycota</taxon>
        <taxon>Peronosporomycetes</taxon>
        <taxon>Peronosporales</taxon>
        <taxon>Peronosporaceae</taxon>
        <taxon>Peronospora</taxon>
    </lineage>
</organism>
<feature type="region of interest" description="Disordered" evidence="6">
    <location>
        <begin position="468"/>
        <end position="493"/>
    </location>
</feature>
<name>A0AAV1VBR1_9STRA</name>
<proteinExistence type="predicted"/>
<dbReference type="GO" id="GO:0003677">
    <property type="term" value="F:DNA binding"/>
    <property type="evidence" value="ECO:0007669"/>
    <property type="project" value="UniProtKB-KW"/>
</dbReference>
<feature type="region of interest" description="Disordered" evidence="6">
    <location>
        <begin position="675"/>
        <end position="703"/>
    </location>
</feature>
<gene>
    <name evidence="8" type="ORF">PM001_LOCUS29541</name>
</gene>
<dbReference type="InterPro" id="IPR007309">
    <property type="entry name" value="TFIIIC_Bblock-bd"/>
</dbReference>
<evidence type="ECO:0000256" key="2">
    <source>
        <dbReference type="ARBA" id="ARBA00022553"/>
    </source>
</evidence>